<dbReference type="RefSeq" id="WP_246509482.1">
    <property type="nucleotide sequence ID" value="NZ_JACHIN010000007.1"/>
</dbReference>
<proteinExistence type="inferred from homology"/>
<dbReference type="GO" id="GO:0042597">
    <property type="term" value="C:periplasmic space"/>
    <property type="evidence" value="ECO:0007669"/>
    <property type="project" value="UniProtKB-SubCell"/>
</dbReference>
<reference evidence="6 7" key="1">
    <citation type="submission" date="2020-08" db="EMBL/GenBank/DDBJ databases">
        <title>Genomic Encyclopedia of Type Strains, Phase IV (KMG-IV): sequencing the most valuable type-strain genomes for metagenomic binning, comparative biology and taxonomic classification.</title>
        <authorList>
            <person name="Goeker M."/>
        </authorList>
    </citation>
    <scope>NUCLEOTIDE SEQUENCE [LARGE SCALE GENOMIC DNA]</scope>
    <source>
        <strain evidence="6 7">DSM 45385</strain>
    </source>
</reference>
<feature type="domain" description="Solute-binding protein family 3/N-terminal" evidence="5">
    <location>
        <begin position="34"/>
        <end position="260"/>
    </location>
</feature>
<comment type="subcellular location">
    <subcellularLocation>
        <location evidence="1">Periplasm</location>
    </subcellularLocation>
</comment>
<feature type="chain" id="PRO_5039311596" evidence="4">
    <location>
        <begin position="19"/>
        <end position="318"/>
    </location>
</feature>
<sequence length="318" mass="33089">MRRTIPALLLATTLALTACGGAEQASTGGLEKPVIKVGALPIPDAAALYIARSKGYFKEEGLTVEPITIQGGAVALPQIKSGALDISHTNYVSTFLAAGRGEKIKVVGDLYGAAPNTFDLMVAKDSPIKAVADLKGKTILVNTLNNIGTLAVTSTLKSAGVAPGEVKFIEKPFPDMGNALAAGQADAAWLTEPFITATQVQPGLRVLADTMTGPTAGLPIAAWMATGEWVAKNPKTLAAFQRAIGKAQKLAAGDRTVVDAIIPTYSKIDQAAVTKIALGTFPTDLDPARLQRVADLMLEFGYLKQPLDVKTLLVSPTG</sequence>
<dbReference type="PROSITE" id="PS51257">
    <property type="entry name" value="PROKAR_LIPOPROTEIN"/>
    <property type="match status" value="1"/>
</dbReference>
<accession>A0A7W8EHN7</accession>
<dbReference type="InterPro" id="IPR015168">
    <property type="entry name" value="SsuA/THI5"/>
</dbReference>
<dbReference type="SMART" id="SM00062">
    <property type="entry name" value="PBPb"/>
    <property type="match status" value="1"/>
</dbReference>
<keyword evidence="7" id="KW-1185">Reference proteome</keyword>
<comment type="caution">
    <text evidence="6">The sequence shown here is derived from an EMBL/GenBank/DDBJ whole genome shotgun (WGS) entry which is preliminary data.</text>
</comment>
<dbReference type="SUPFAM" id="SSF53850">
    <property type="entry name" value="Periplasmic binding protein-like II"/>
    <property type="match status" value="1"/>
</dbReference>
<evidence type="ECO:0000313" key="7">
    <source>
        <dbReference type="Proteomes" id="UP000568380"/>
    </source>
</evidence>
<dbReference type="AlphaFoldDB" id="A0A7W8EHN7"/>
<dbReference type="PANTHER" id="PTHR30024:SF47">
    <property type="entry name" value="TAURINE-BINDING PERIPLASMIC PROTEIN"/>
    <property type="match status" value="1"/>
</dbReference>
<evidence type="ECO:0000313" key="6">
    <source>
        <dbReference type="EMBL" id="MBB5079718.1"/>
    </source>
</evidence>
<protein>
    <submittedName>
        <fullName evidence="6">NitT/TauT family transport system substrate-binding protein</fullName>
    </submittedName>
</protein>
<dbReference type="EMBL" id="JACHIN010000007">
    <property type="protein sequence ID" value="MBB5079718.1"/>
    <property type="molecule type" value="Genomic_DNA"/>
</dbReference>
<comment type="similarity">
    <text evidence="2">Belongs to the bacterial solute-binding protein SsuA/TauA family.</text>
</comment>
<gene>
    <name evidence="6" type="ORF">HNR40_005204</name>
</gene>
<evidence type="ECO:0000256" key="1">
    <source>
        <dbReference type="ARBA" id="ARBA00004418"/>
    </source>
</evidence>
<name>A0A7W8EHN7_9ACTN</name>
<evidence type="ECO:0000256" key="3">
    <source>
        <dbReference type="ARBA" id="ARBA00022729"/>
    </source>
</evidence>
<dbReference type="InterPro" id="IPR001638">
    <property type="entry name" value="Solute-binding_3/MltF_N"/>
</dbReference>
<keyword evidence="3 4" id="KW-0732">Signal</keyword>
<organism evidence="6 7">
    <name type="scientific">Nonomuraea endophytica</name>
    <dbReference type="NCBI Taxonomy" id="714136"/>
    <lineage>
        <taxon>Bacteria</taxon>
        <taxon>Bacillati</taxon>
        <taxon>Actinomycetota</taxon>
        <taxon>Actinomycetes</taxon>
        <taxon>Streptosporangiales</taxon>
        <taxon>Streptosporangiaceae</taxon>
        <taxon>Nonomuraea</taxon>
    </lineage>
</organism>
<dbReference type="Proteomes" id="UP000568380">
    <property type="component" value="Unassembled WGS sequence"/>
</dbReference>
<dbReference type="PANTHER" id="PTHR30024">
    <property type="entry name" value="ALIPHATIC SULFONATES-BINDING PROTEIN-RELATED"/>
    <property type="match status" value="1"/>
</dbReference>
<evidence type="ECO:0000256" key="2">
    <source>
        <dbReference type="ARBA" id="ARBA00010742"/>
    </source>
</evidence>
<feature type="signal peptide" evidence="4">
    <location>
        <begin position="1"/>
        <end position="18"/>
    </location>
</feature>
<dbReference type="Gene3D" id="3.40.190.10">
    <property type="entry name" value="Periplasmic binding protein-like II"/>
    <property type="match status" value="2"/>
</dbReference>
<evidence type="ECO:0000256" key="4">
    <source>
        <dbReference type="SAM" id="SignalP"/>
    </source>
</evidence>
<dbReference type="Pfam" id="PF09084">
    <property type="entry name" value="NMT1"/>
    <property type="match status" value="1"/>
</dbReference>
<evidence type="ECO:0000259" key="5">
    <source>
        <dbReference type="SMART" id="SM00062"/>
    </source>
</evidence>